<dbReference type="EMBL" id="JAYMYQ010000009">
    <property type="protein sequence ID" value="KAK7312339.1"/>
    <property type="molecule type" value="Genomic_DNA"/>
</dbReference>
<dbReference type="InterPro" id="IPR012328">
    <property type="entry name" value="Chalcone/stilbene_synt_C"/>
</dbReference>
<dbReference type="EC" id="2.3.1.-" evidence="6"/>
<evidence type="ECO:0000259" key="8">
    <source>
        <dbReference type="Pfam" id="PF08392"/>
    </source>
</evidence>
<dbReference type="GO" id="GO:0009813">
    <property type="term" value="P:flavonoid biosynthetic process"/>
    <property type="evidence" value="ECO:0007669"/>
    <property type="project" value="UniProtKB-KW"/>
</dbReference>
<keyword evidence="3" id="KW-0284">Flavonoid biosynthesis</keyword>
<evidence type="ECO:0000256" key="3">
    <source>
        <dbReference type="ARBA" id="ARBA00023241"/>
    </source>
</evidence>
<keyword evidence="6" id="KW-0808">Transferase</keyword>
<feature type="domain" description="FAE" evidence="8">
    <location>
        <begin position="68"/>
        <end position="352"/>
    </location>
</feature>
<dbReference type="InterPro" id="IPR016039">
    <property type="entry name" value="Thiolase-like"/>
</dbReference>
<evidence type="ECO:0000313" key="10">
    <source>
        <dbReference type="Proteomes" id="UP001367508"/>
    </source>
</evidence>
<evidence type="ECO:0000256" key="4">
    <source>
        <dbReference type="ARBA" id="ARBA00023315"/>
    </source>
</evidence>
<dbReference type="Pfam" id="PF02797">
    <property type="entry name" value="Chal_sti_synt_C"/>
    <property type="match status" value="1"/>
</dbReference>
<evidence type="ECO:0000259" key="7">
    <source>
        <dbReference type="Pfam" id="PF02797"/>
    </source>
</evidence>
<dbReference type="InterPro" id="IPR013601">
    <property type="entry name" value="FAE1_typ3_polyketide_synth"/>
</dbReference>
<keyword evidence="10" id="KW-1185">Reference proteome</keyword>
<dbReference type="SUPFAM" id="SSF53901">
    <property type="entry name" value="Thiolase-like"/>
    <property type="match status" value="2"/>
</dbReference>
<feature type="domain" description="Chalcone/stilbene synthase C-terminal" evidence="7">
    <location>
        <begin position="372"/>
        <end position="421"/>
    </location>
</feature>
<proteinExistence type="inferred from homology"/>
<evidence type="ECO:0000313" key="9">
    <source>
        <dbReference type="EMBL" id="KAK7312339.1"/>
    </source>
</evidence>
<organism evidence="9 10">
    <name type="scientific">Canavalia gladiata</name>
    <name type="common">Sword bean</name>
    <name type="synonym">Dolichos gladiatus</name>
    <dbReference type="NCBI Taxonomy" id="3824"/>
    <lineage>
        <taxon>Eukaryota</taxon>
        <taxon>Viridiplantae</taxon>
        <taxon>Streptophyta</taxon>
        <taxon>Embryophyta</taxon>
        <taxon>Tracheophyta</taxon>
        <taxon>Spermatophyta</taxon>
        <taxon>Magnoliopsida</taxon>
        <taxon>eudicotyledons</taxon>
        <taxon>Gunneridae</taxon>
        <taxon>Pentapetalae</taxon>
        <taxon>rosids</taxon>
        <taxon>fabids</taxon>
        <taxon>Fabales</taxon>
        <taxon>Fabaceae</taxon>
        <taxon>Papilionoideae</taxon>
        <taxon>50 kb inversion clade</taxon>
        <taxon>NPAAA clade</taxon>
        <taxon>indigoferoid/millettioid clade</taxon>
        <taxon>Phaseoleae</taxon>
        <taxon>Canavalia</taxon>
    </lineage>
</organism>
<dbReference type="InterPro" id="IPR012392">
    <property type="entry name" value="3-ktacl-CoA_syn"/>
</dbReference>
<protein>
    <recommendedName>
        <fullName evidence="6">3-ketoacyl-CoA synthase</fullName>
        <ecNumber evidence="6">2.3.1.-</ecNumber>
    </recommendedName>
</protein>
<evidence type="ECO:0000256" key="6">
    <source>
        <dbReference type="PIRNR" id="PIRNR036417"/>
    </source>
</evidence>
<gene>
    <name evidence="9" type="ORF">VNO77_36124</name>
</gene>
<comment type="similarity">
    <text evidence="6">Belongs to the thiolase-like superfamily. Chalcone/stilbene synthases family.</text>
</comment>
<comment type="pathway">
    <text evidence="2">Secondary metabolite biosynthesis; flavonoid biosynthesis.</text>
</comment>
<dbReference type="Gene3D" id="3.40.47.10">
    <property type="match status" value="1"/>
</dbReference>
<dbReference type="GO" id="GO:0006633">
    <property type="term" value="P:fatty acid biosynthetic process"/>
    <property type="evidence" value="ECO:0007669"/>
    <property type="project" value="InterPro"/>
</dbReference>
<evidence type="ECO:0000256" key="1">
    <source>
        <dbReference type="ARBA" id="ARBA00002969"/>
    </source>
</evidence>
<name>A0AAN9KAQ4_CANGL</name>
<accession>A0AAN9KAQ4</accession>
<dbReference type="Proteomes" id="UP001367508">
    <property type="component" value="Unassembled WGS sequence"/>
</dbReference>
<dbReference type="PIRSF" id="PIRSF036417">
    <property type="entry name" value="3-ktacl-CoA_syn"/>
    <property type="match status" value="1"/>
</dbReference>
<comment type="function">
    <text evidence="1">The primary product of this enzyme is 4,2',4',6'-tetrahydroxychalcone (also termed naringenin-chalcone or chalcone) which can under specific conditions spontaneously isomerize into naringenin.</text>
</comment>
<dbReference type="PANTHER" id="PTHR31561">
    <property type="entry name" value="3-KETOACYL-COA SYNTHASE"/>
    <property type="match status" value="1"/>
</dbReference>
<dbReference type="CDD" id="cd00831">
    <property type="entry name" value="CHS_like"/>
    <property type="match status" value="1"/>
</dbReference>
<sequence>MSTTLSQRAKVIKQAFAMCLIPLVSVMMIEAYEMKEEDIHNTWVPMHHNQLSFVVCKGVIILGMSVYMKPMSIYLVNLSCYKPSSDLKIEFSAFMYHSGDFTPSSLEFQPKILERSGLGEETYLPQALPYIPPTTSMAAARDEAKQVMFGAFDDLFVNTNVKPEDIGILVVNCSLFNPTPSLSAMIVNKYKMKSNVKSFSLGGMGCSAGVIAIHIAKDMLQLNKNTYVVVVSTENVTQNWYFGNNKSMLLPTCLFRFGGAAILLSNNASDWTRAKYKLVHVVRTQIGADDKAFEAVTQREDDAGKVGVSLSRDLMVVAGEALKSNITTLAPLVLIPIKEQDLFLYSLMIKKLFNSRRKLYAPNFKLAFDHSCIHGGGRAVIDEIEKNLQLQPEHIESSRMALHRFGNTSCSIWYELAYRGKAQSEEGNHSLAGCIWKWLQV</sequence>
<comment type="pathway">
    <text evidence="6">Lipid metabolism; fatty acid biosynthesis.</text>
</comment>
<keyword evidence="4 6" id="KW-0012">Acyltransferase</keyword>
<comment type="caution">
    <text evidence="9">The sequence shown here is derived from an EMBL/GenBank/DDBJ whole genome shotgun (WGS) entry which is preliminary data.</text>
</comment>
<evidence type="ECO:0000256" key="2">
    <source>
        <dbReference type="ARBA" id="ARBA00004966"/>
    </source>
</evidence>
<dbReference type="GO" id="GO:0016020">
    <property type="term" value="C:membrane"/>
    <property type="evidence" value="ECO:0007669"/>
    <property type="project" value="InterPro"/>
</dbReference>
<dbReference type="GO" id="GO:0009922">
    <property type="term" value="F:fatty acid elongase activity"/>
    <property type="evidence" value="ECO:0007669"/>
    <property type="project" value="UniProtKB-EC"/>
</dbReference>
<reference evidence="9 10" key="1">
    <citation type="submission" date="2024-01" db="EMBL/GenBank/DDBJ databases">
        <title>The genomes of 5 underutilized Papilionoideae crops provide insights into root nodulation and disease resistanc.</title>
        <authorList>
            <person name="Jiang F."/>
        </authorList>
    </citation>
    <scope>NUCLEOTIDE SEQUENCE [LARGE SCALE GENOMIC DNA]</scope>
    <source>
        <strain evidence="9">LVBAO_FW01</strain>
        <tissue evidence="9">Leaves</tissue>
    </source>
</reference>
<evidence type="ECO:0000256" key="5">
    <source>
        <dbReference type="ARBA" id="ARBA00047375"/>
    </source>
</evidence>
<dbReference type="Pfam" id="PF08392">
    <property type="entry name" value="FAE1_CUT1_RppA"/>
    <property type="match status" value="1"/>
</dbReference>
<dbReference type="AlphaFoldDB" id="A0AAN9KAQ4"/>
<comment type="catalytic activity">
    <reaction evidence="5">
        <text>a very-long-chain acyl-CoA + malonyl-CoA + H(+) = a very-long-chain 3-oxoacyl-CoA + CO2 + CoA</text>
        <dbReference type="Rhea" id="RHEA:32727"/>
        <dbReference type="ChEBI" id="CHEBI:15378"/>
        <dbReference type="ChEBI" id="CHEBI:16526"/>
        <dbReference type="ChEBI" id="CHEBI:57287"/>
        <dbReference type="ChEBI" id="CHEBI:57384"/>
        <dbReference type="ChEBI" id="CHEBI:90725"/>
        <dbReference type="ChEBI" id="CHEBI:90736"/>
        <dbReference type="EC" id="2.3.1.199"/>
    </reaction>
</comment>